<evidence type="ECO:0000256" key="3">
    <source>
        <dbReference type="ARBA" id="ARBA00022980"/>
    </source>
</evidence>
<dbReference type="GO" id="GO:1990904">
    <property type="term" value="C:ribonucleoprotein complex"/>
    <property type="evidence" value="ECO:0007669"/>
    <property type="project" value="UniProtKB-KW"/>
</dbReference>
<dbReference type="AlphaFoldDB" id="W8GND4"/>
<dbReference type="Proteomes" id="UP000019450">
    <property type="component" value="Chromosome"/>
</dbReference>
<dbReference type="HAMAP" id="MF_00500">
    <property type="entry name" value="Ribosomal_bS20"/>
    <property type="match status" value="1"/>
</dbReference>
<feature type="compositionally biased region" description="Basic residues" evidence="7">
    <location>
        <begin position="19"/>
        <end position="32"/>
    </location>
</feature>
<dbReference type="EMBL" id="CP006932">
    <property type="protein sequence ID" value="AHK22536.1"/>
    <property type="molecule type" value="Genomic_DNA"/>
</dbReference>
<keyword evidence="4 6" id="KW-0687">Ribonucleoprotein</keyword>
<name>W8GND4_9MOLU</name>
<comment type="similarity">
    <text evidence="6">Belongs to the bacterial ribosomal protein bS20 family.</text>
</comment>
<accession>W8GND4</accession>
<dbReference type="STRING" id="1427984.X271_00431"/>
<keyword evidence="1 6" id="KW-0699">rRNA-binding</keyword>
<dbReference type="GO" id="GO:0019843">
    <property type="term" value="F:rRNA binding"/>
    <property type="evidence" value="ECO:0007669"/>
    <property type="project" value="UniProtKB-UniRule"/>
</dbReference>
<evidence type="ECO:0000256" key="4">
    <source>
        <dbReference type="ARBA" id="ARBA00023274"/>
    </source>
</evidence>
<keyword evidence="3 6" id="KW-0689">Ribosomal protein</keyword>
<dbReference type="GO" id="GO:0005840">
    <property type="term" value="C:ribosome"/>
    <property type="evidence" value="ECO:0007669"/>
    <property type="project" value="UniProtKB-KW"/>
</dbReference>
<dbReference type="Pfam" id="PF01649">
    <property type="entry name" value="Ribosomal_S20p"/>
    <property type="match status" value="1"/>
</dbReference>
<dbReference type="InterPro" id="IPR036510">
    <property type="entry name" value="Ribosomal_bS20_sf"/>
</dbReference>
<evidence type="ECO:0000256" key="1">
    <source>
        <dbReference type="ARBA" id="ARBA00022730"/>
    </source>
</evidence>
<dbReference type="Gene3D" id="1.20.58.110">
    <property type="entry name" value="Ribosomal protein S20"/>
    <property type="match status" value="1"/>
</dbReference>
<organism evidence="8 9">
    <name type="scientific">Candidatus Hepatoplasma crinochetorum Av</name>
    <dbReference type="NCBI Taxonomy" id="1427984"/>
    <lineage>
        <taxon>Bacteria</taxon>
        <taxon>Bacillati</taxon>
        <taxon>Mycoplasmatota</taxon>
        <taxon>Mollicutes</taxon>
        <taxon>Candidatus Hepatoplasmataceae</taxon>
        <taxon>Candidatus Hepatoplasma</taxon>
    </lineage>
</organism>
<evidence type="ECO:0000256" key="2">
    <source>
        <dbReference type="ARBA" id="ARBA00022884"/>
    </source>
</evidence>
<dbReference type="NCBIfam" id="TIGR00029">
    <property type="entry name" value="S20"/>
    <property type="match status" value="1"/>
</dbReference>
<keyword evidence="9" id="KW-1185">Reference proteome</keyword>
<dbReference type="RefSeq" id="WP_025208826.1">
    <property type="nucleotide sequence ID" value="NZ_CP006932.1"/>
</dbReference>
<keyword evidence="2 6" id="KW-0694">RNA-binding</keyword>
<proteinExistence type="inferred from homology"/>
<dbReference type="SUPFAM" id="SSF46992">
    <property type="entry name" value="Ribosomal protein S20"/>
    <property type="match status" value="1"/>
</dbReference>
<evidence type="ECO:0000256" key="7">
    <source>
        <dbReference type="SAM" id="MobiDB-lite"/>
    </source>
</evidence>
<reference evidence="8 9" key="1">
    <citation type="journal article" date="2014" name="Genome Biol. Evol.">
        <title>Phylogenomics of "Candidatus Hepatoplasma crinochetorum," a Lineage of Mollicutes Associated with Noninsect Arthropods.</title>
        <authorList>
            <person name="Leclercq S."/>
            <person name="Dittmer J."/>
            <person name="Bouchon D."/>
            <person name="Cordaux R."/>
        </authorList>
    </citation>
    <scope>NUCLEOTIDE SEQUENCE [LARGE SCALE GENOMIC DNA]</scope>
    <source>
        <strain evidence="8 9">Av</strain>
    </source>
</reference>
<dbReference type="GO" id="GO:0003735">
    <property type="term" value="F:structural constituent of ribosome"/>
    <property type="evidence" value="ECO:0007669"/>
    <property type="project" value="InterPro"/>
</dbReference>
<dbReference type="InterPro" id="IPR002583">
    <property type="entry name" value="Ribosomal_bS20"/>
</dbReference>
<evidence type="ECO:0000313" key="8">
    <source>
        <dbReference type="EMBL" id="AHK22536.1"/>
    </source>
</evidence>
<dbReference type="OrthoDB" id="9808392at2"/>
<dbReference type="GO" id="GO:0006412">
    <property type="term" value="P:translation"/>
    <property type="evidence" value="ECO:0007669"/>
    <property type="project" value="UniProtKB-UniRule"/>
</dbReference>
<evidence type="ECO:0000313" key="9">
    <source>
        <dbReference type="Proteomes" id="UP000019450"/>
    </source>
</evidence>
<sequence length="80" mass="9192">MANIKSKEKRRKQDDKKYLRNKSQKSKIKTAIKKAKQYPTAENKNYAVKLIDQAVTSGLFHKNKAARLVSSIQSLNEITK</sequence>
<feature type="region of interest" description="Disordered" evidence="7">
    <location>
        <begin position="1"/>
        <end position="32"/>
    </location>
</feature>
<dbReference type="KEGG" id="hcr:X271_00431"/>
<dbReference type="eggNOG" id="COG0268">
    <property type="taxonomic scope" value="Bacteria"/>
</dbReference>
<protein>
    <recommendedName>
        <fullName evidence="5 6">Small ribosomal subunit protein bS20</fullName>
    </recommendedName>
</protein>
<gene>
    <name evidence="6 8" type="primary">rpsT</name>
    <name evidence="8" type="ORF">X271_00431</name>
</gene>
<comment type="function">
    <text evidence="6">Binds directly to 16S ribosomal RNA.</text>
</comment>
<evidence type="ECO:0000256" key="5">
    <source>
        <dbReference type="ARBA" id="ARBA00035136"/>
    </source>
</evidence>
<evidence type="ECO:0000256" key="6">
    <source>
        <dbReference type="HAMAP-Rule" id="MF_00500"/>
    </source>
</evidence>
<dbReference type="HOGENOM" id="CLU_160655_1_2_14"/>